<evidence type="ECO:0000313" key="2">
    <source>
        <dbReference type="EMBL" id="MDM8195160.1"/>
    </source>
</evidence>
<reference evidence="2 3" key="2">
    <citation type="submission" date="2023-06" db="EMBL/GenBank/DDBJ databases">
        <authorList>
            <person name="Zeman M."/>
            <person name="Kubasova T."/>
            <person name="Jahodarova E."/>
            <person name="Nykrynova M."/>
            <person name="Rychlik I."/>
        </authorList>
    </citation>
    <scope>NUCLEOTIDE SEQUENCE [LARGE SCALE GENOMIC DNA]</scope>
    <source>
        <strain evidence="2 3">ET341</strain>
    </source>
</reference>
<protein>
    <submittedName>
        <fullName evidence="2">Competence type IV pilus minor pilin ComGF</fullName>
    </submittedName>
</protein>
<name>A0ABT7UG86_9FIRM</name>
<dbReference type="InterPro" id="IPR016977">
    <property type="entry name" value="ComGF"/>
</dbReference>
<keyword evidence="3" id="KW-1185">Reference proteome</keyword>
<dbReference type="Pfam" id="PF15980">
    <property type="entry name" value="ComGF"/>
    <property type="match status" value="1"/>
</dbReference>
<proteinExistence type="predicted"/>
<keyword evidence="1" id="KW-1133">Transmembrane helix</keyword>
<keyword evidence="1" id="KW-0472">Membrane</keyword>
<dbReference type="RefSeq" id="WP_224762521.1">
    <property type="nucleotide sequence ID" value="NZ_JAUDCK010000005.1"/>
</dbReference>
<dbReference type="Pfam" id="PF07963">
    <property type="entry name" value="N_methyl"/>
    <property type="match status" value="1"/>
</dbReference>
<dbReference type="Proteomes" id="UP001529275">
    <property type="component" value="Unassembled WGS sequence"/>
</dbReference>
<sequence>MFTRLRQYHRDGFTLIEVLLSLSITLMIIFTLTGLFNLIQYAYTHHTANNEDIYIAAKQCSQYTIGTSYIEVGEVFRYLDFDGEENSLILDNNRLVKTPGFEILLFHVDDVSFSIENDLIYIHLTRDRQRYTFLLTYAFTSEKEEGQDEIVTNE</sequence>
<gene>
    <name evidence="2" type="ORF">QUV98_02380</name>
</gene>
<dbReference type="NCBIfam" id="TIGR02532">
    <property type="entry name" value="IV_pilin_GFxxxE"/>
    <property type="match status" value="1"/>
</dbReference>
<reference evidence="3" key="1">
    <citation type="submission" date="2023-06" db="EMBL/GenBank/DDBJ databases">
        <title>Identification and characterization of horizontal gene transfer across gut microbiota members of farm animals based on homology search.</title>
        <authorList>
            <person name="Zeman M."/>
            <person name="Kubasova T."/>
            <person name="Jahodarova E."/>
            <person name="Nykrynova M."/>
            <person name="Rychlik I."/>
        </authorList>
    </citation>
    <scope>NUCLEOTIDE SEQUENCE [LARGE SCALE GENOMIC DNA]</scope>
    <source>
        <strain evidence="3">ET341</strain>
    </source>
</reference>
<feature type="transmembrane region" description="Helical" evidence="1">
    <location>
        <begin position="12"/>
        <end position="36"/>
    </location>
</feature>
<dbReference type="EMBL" id="JAUDCK010000005">
    <property type="protein sequence ID" value="MDM8195160.1"/>
    <property type="molecule type" value="Genomic_DNA"/>
</dbReference>
<evidence type="ECO:0000313" key="3">
    <source>
        <dbReference type="Proteomes" id="UP001529275"/>
    </source>
</evidence>
<accession>A0ABT7UG86</accession>
<evidence type="ECO:0000256" key="1">
    <source>
        <dbReference type="SAM" id="Phobius"/>
    </source>
</evidence>
<organism evidence="2 3">
    <name type="scientific">Massilimicrobiota timonensis</name>
    <dbReference type="NCBI Taxonomy" id="1776392"/>
    <lineage>
        <taxon>Bacteria</taxon>
        <taxon>Bacillati</taxon>
        <taxon>Bacillota</taxon>
        <taxon>Erysipelotrichia</taxon>
        <taxon>Erysipelotrichales</taxon>
        <taxon>Erysipelotrichaceae</taxon>
        <taxon>Massilimicrobiota</taxon>
    </lineage>
</organism>
<keyword evidence="1" id="KW-0812">Transmembrane</keyword>
<comment type="caution">
    <text evidence="2">The sequence shown here is derived from an EMBL/GenBank/DDBJ whole genome shotgun (WGS) entry which is preliminary data.</text>
</comment>
<dbReference type="InterPro" id="IPR012902">
    <property type="entry name" value="N_methyl_site"/>
</dbReference>